<keyword evidence="11 14" id="KW-0378">Hydrolase</keyword>
<dbReference type="InterPro" id="IPR006179">
    <property type="entry name" value="5_nucleotidase/apyrase"/>
</dbReference>
<evidence type="ECO:0000256" key="5">
    <source>
        <dbReference type="ARBA" id="ARBA00006654"/>
    </source>
</evidence>
<evidence type="ECO:0000259" key="17">
    <source>
        <dbReference type="Pfam" id="PF00149"/>
    </source>
</evidence>
<dbReference type="InterPro" id="IPR041827">
    <property type="entry name" value="CpdB_N"/>
</dbReference>
<dbReference type="InterPro" id="IPR004843">
    <property type="entry name" value="Calcineurin-like_PHP"/>
</dbReference>
<evidence type="ECO:0000256" key="12">
    <source>
        <dbReference type="ARBA" id="ARBA00023088"/>
    </source>
</evidence>
<comment type="subcellular location">
    <subcellularLocation>
        <location evidence="4">Secreted</location>
        <location evidence="4">Cell wall</location>
        <topology evidence="4">Peptidoglycan-anchor</topology>
    </subcellularLocation>
</comment>
<keyword evidence="8" id="KW-0479">Metal-binding</keyword>
<evidence type="ECO:0000256" key="4">
    <source>
        <dbReference type="ARBA" id="ARBA00004168"/>
    </source>
</evidence>
<evidence type="ECO:0000256" key="2">
    <source>
        <dbReference type="ARBA" id="ARBA00001730"/>
    </source>
</evidence>
<evidence type="ECO:0000256" key="10">
    <source>
        <dbReference type="ARBA" id="ARBA00022741"/>
    </source>
</evidence>
<dbReference type="InterPro" id="IPR029052">
    <property type="entry name" value="Metallo-depent_PP-like"/>
</dbReference>
<reference evidence="20 21" key="1">
    <citation type="submission" date="2023-04" db="EMBL/GenBank/DDBJ databases">
        <title>Ectobacillus antri isolated from activated sludge.</title>
        <authorList>
            <person name="Yan P."/>
            <person name="Liu X."/>
        </authorList>
    </citation>
    <scope>NUCLEOTIDE SEQUENCE [LARGE SCALE GENOMIC DNA]</scope>
    <source>
        <strain evidence="20 21">C18H</strain>
    </source>
</reference>
<dbReference type="PRINTS" id="PR01607">
    <property type="entry name" value="APYRASEFAMLY"/>
</dbReference>
<name>A0ABT6H3N5_9BACI</name>
<sequence>MSKKVASAALVMGVIIPQMMPTISYAVEDTNVVKLRILETSDIHVHLADYDYYQTKQDPKVGLARTASLIKQARTEVDNTLLFDNGDAIQGNPLGDYIYKEKKVDDPNYIHPVYRVMNLLDYDAATVGNHEFNYGLDFFAKARDNAEFPIVNANVYIDDKDNNPENDKNYFTPYKIMEKKVKDSNGQEQTIKVGVIGFVPPQVMQWDKAHLQDKVIAKDIVESAKKFVPQMKQEGADVIVVLSHSGMGDPKTYKVGEENVSAYLAQNVPGIDAVLTGHSHDRKAEIINGVAVTMPSSFGSALGVIDLELKQVEGKWTVDKTASKAELRDITAPTAPQTPDQAVLNAIKDEHEGTIAYVNEKVGETTTPINSYFALVQDDPSVQLVTNAQKEYVEKWLKQPENAKYRNIPVLSAGAPFKAGGRNGADYYTDIAAGTLAIKNMADLYVYPNTVNAVLLTGADVKEWLEMSAGQFNQLDVTKAEPQNLINNEFRTYNFDILDGVQYEIDVTQPAKYDTKGKTVNPNANRIKNLTFNGKPVTADQKFIVATNNYRGANAGNPRNEDKFPGVRNAELILQAPDENRQIIVDYIKKKGKIDPAADGNWSFAPIGTDLKVTFQSSPNAQKYLSAAKGVTYIGEDVDGFAKYTLTLTKETPKPSEPPVTPPTTETPRDGSGAAPIVTDPAKPVTAPVTGPKSTGTLPDTATNMFGMLAAGVVAVGAGAFGLLRRRKK</sequence>
<evidence type="ECO:0000259" key="18">
    <source>
        <dbReference type="Pfam" id="PF00746"/>
    </source>
</evidence>
<feature type="transmembrane region" description="Helical" evidence="16">
    <location>
        <begin position="705"/>
        <end position="724"/>
    </location>
</feature>
<dbReference type="InterPro" id="IPR008334">
    <property type="entry name" value="5'-Nucleotdase_C"/>
</dbReference>
<evidence type="ECO:0000256" key="14">
    <source>
        <dbReference type="RuleBase" id="RU362119"/>
    </source>
</evidence>
<dbReference type="Pfam" id="PF00746">
    <property type="entry name" value="Gram_pos_anchor"/>
    <property type="match status" value="1"/>
</dbReference>
<dbReference type="Gene3D" id="3.60.21.10">
    <property type="match status" value="1"/>
</dbReference>
<evidence type="ECO:0000313" key="21">
    <source>
        <dbReference type="Proteomes" id="UP001218246"/>
    </source>
</evidence>
<keyword evidence="10 14" id="KW-0547">Nucleotide-binding</keyword>
<feature type="region of interest" description="Disordered" evidence="15">
    <location>
        <begin position="649"/>
        <end position="698"/>
    </location>
</feature>
<keyword evidence="6" id="KW-0134">Cell wall</keyword>
<evidence type="ECO:0000256" key="3">
    <source>
        <dbReference type="ARBA" id="ARBA00001968"/>
    </source>
</evidence>
<feature type="domain" description="5'-Nucleotidase C-terminal" evidence="19">
    <location>
        <begin position="362"/>
        <end position="554"/>
    </location>
</feature>
<dbReference type="EMBL" id="JARULN010000002">
    <property type="protein sequence ID" value="MDG5753413.1"/>
    <property type="molecule type" value="Genomic_DNA"/>
</dbReference>
<dbReference type="InterPro" id="IPR019931">
    <property type="entry name" value="LPXTG_anchor"/>
</dbReference>
<evidence type="ECO:0000259" key="19">
    <source>
        <dbReference type="Pfam" id="PF02872"/>
    </source>
</evidence>
<dbReference type="PANTHER" id="PTHR11575">
    <property type="entry name" value="5'-NUCLEOTIDASE-RELATED"/>
    <property type="match status" value="1"/>
</dbReference>
<keyword evidence="9" id="KW-0732">Signal</keyword>
<comment type="catalytic activity">
    <reaction evidence="2">
        <text>a nucleoside 2',3'-cyclic phosphate + H2O = a nucleoside 3'-phosphate + H(+)</text>
        <dbReference type="Rhea" id="RHEA:19621"/>
        <dbReference type="ChEBI" id="CHEBI:15377"/>
        <dbReference type="ChEBI" id="CHEBI:15378"/>
        <dbReference type="ChEBI" id="CHEBI:66949"/>
        <dbReference type="ChEBI" id="CHEBI:66954"/>
        <dbReference type="EC" id="3.1.4.16"/>
    </reaction>
</comment>
<keyword evidence="12" id="KW-0572">Peptidoglycan-anchor</keyword>
<dbReference type="Proteomes" id="UP001218246">
    <property type="component" value="Unassembled WGS sequence"/>
</dbReference>
<organism evidence="20 21">
    <name type="scientific">Ectobacillus antri</name>
    <dbReference type="NCBI Taxonomy" id="2486280"/>
    <lineage>
        <taxon>Bacteria</taxon>
        <taxon>Bacillati</taxon>
        <taxon>Bacillota</taxon>
        <taxon>Bacilli</taxon>
        <taxon>Bacillales</taxon>
        <taxon>Bacillaceae</taxon>
        <taxon>Ectobacillus</taxon>
    </lineage>
</organism>
<accession>A0ABT6H3N5</accession>
<evidence type="ECO:0000313" key="20">
    <source>
        <dbReference type="EMBL" id="MDG5753413.1"/>
    </source>
</evidence>
<evidence type="ECO:0000256" key="16">
    <source>
        <dbReference type="SAM" id="Phobius"/>
    </source>
</evidence>
<evidence type="ECO:0000256" key="9">
    <source>
        <dbReference type="ARBA" id="ARBA00022729"/>
    </source>
</evidence>
<evidence type="ECO:0000256" key="7">
    <source>
        <dbReference type="ARBA" id="ARBA00022525"/>
    </source>
</evidence>
<comment type="catalytic activity">
    <reaction evidence="1">
        <text>a ribonucleoside 3'-phosphate + H2O = a ribonucleoside + phosphate</text>
        <dbReference type="Rhea" id="RHEA:10144"/>
        <dbReference type="ChEBI" id="CHEBI:13197"/>
        <dbReference type="ChEBI" id="CHEBI:15377"/>
        <dbReference type="ChEBI" id="CHEBI:18254"/>
        <dbReference type="ChEBI" id="CHEBI:43474"/>
        <dbReference type="EC" id="3.1.3.6"/>
    </reaction>
</comment>
<dbReference type="SUPFAM" id="SSF56300">
    <property type="entry name" value="Metallo-dependent phosphatases"/>
    <property type="match status" value="1"/>
</dbReference>
<evidence type="ECO:0000256" key="13">
    <source>
        <dbReference type="ARBA" id="ARBA00023268"/>
    </source>
</evidence>
<dbReference type="Gene3D" id="3.90.780.10">
    <property type="entry name" value="5'-Nucleotidase, C-terminal domain"/>
    <property type="match status" value="1"/>
</dbReference>
<evidence type="ECO:0000256" key="15">
    <source>
        <dbReference type="SAM" id="MobiDB-lite"/>
    </source>
</evidence>
<comment type="caution">
    <text evidence="20">The sequence shown here is derived from an EMBL/GenBank/DDBJ whole genome shotgun (WGS) entry which is preliminary data.</text>
</comment>
<keyword evidence="16" id="KW-0812">Transmembrane</keyword>
<evidence type="ECO:0000256" key="8">
    <source>
        <dbReference type="ARBA" id="ARBA00022723"/>
    </source>
</evidence>
<comment type="similarity">
    <text evidence="5 14">Belongs to the 5'-nucleotidase family.</text>
</comment>
<dbReference type="SUPFAM" id="SSF55816">
    <property type="entry name" value="5'-nucleotidase (syn. UDP-sugar hydrolase), C-terminal domain"/>
    <property type="match status" value="1"/>
</dbReference>
<keyword evidence="13" id="KW-0511">Multifunctional enzyme</keyword>
<keyword evidence="16" id="KW-1133">Transmembrane helix</keyword>
<proteinExistence type="inferred from homology"/>
<dbReference type="NCBIfam" id="TIGR01167">
    <property type="entry name" value="LPXTG_anchor"/>
    <property type="match status" value="1"/>
</dbReference>
<evidence type="ECO:0000256" key="6">
    <source>
        <dbReference type="ARBA" id="ARBA00022512"/>
    </source>
</evidence>
<dbReference type="PROSITE" id="PS00786">
    <property type="entry name" value="5_NUCLEOTIDASE_2"/>
    <property type="match status" value="1"/>
</dbReference>
<dbReference type="RefSeq" id="WP_278017989.1">
    <property type="nucleotide sequence ID" value="NZ_JARRRY010000001.1"/>
</dbReference>
<dbReference type="PANTHER" id="PTHR11575:SF6">
    <property type="entry name" value="2',3'-CYCLIC-NUCLEOTIDE 2'-PHOSPHODIESTERASE_3'-NUCLEOTIDASE"/>
    <property type="match status" value="1"/>
</dbReference>
<keyword evidence="7" id="KW-0964">Secreted</keyword>
<dbReference type="CDD" id="cd07410">
    <property type="entry name" value="MPP_CpdB_N"/>
    <property type="match status" value="1"/>
</dbReference>
<comment type="cofactor">
    <cofactor evidence="3">
        <name>a divalent metal cation</name>
        <dbReference type="ChEBI" id="CHEBI:60240"/>
    </cofactor>
</comment>
<dbReference type="Pfam" id="PF02872">
    <property type="entry name" value="5_nucleotid_C"/>
    <property type="match status" value="1"/>
</dbReference>
<protein>
    <submittedName>
        <fullName evidence="20">Bifunctional 2',3'-cyclic-nucleotide 2'-phosphodiesterase/3'-nucleotidase</fullName>
    </submittedName>
</protein>
<keyword evidence="16" id="KW-0472">Membrane</keyword>
<dbReference type="Pfam" id="PF00149">
    <property type="entry name" value="Metallophos"/>
    <property type="match status" value="1"/>
</dbReference>
<gene>
    <name evidence="20" type="ORF">P6P90_05300</name>
</gene>
<feature type="domain" description="Gram-positive cocci surface proteins LPxTG" evidence="18">
    <location>
        <begin position="693"/>
        <end position="729"/>
    </location>
</feature>
<keyword evidence="21" id="KW-1185">Reference proteome</keyword>
<dbReference type="NCBIfam" id="NF006938">
    <property type="entry name" value="PRK09420.1"/>
    <property type="match status" value="1"/>
</dbReference>
<dbReference type="InterPro" id="IPR036907">
    <property type="entry name" value="5'-Nucleotdase_C_sf"/>
</dbReference>
<evidence type="ECO:0000256" key="1">
    <source>
        <dbReference type="ARBA" id="ARBA00000527"/>
    </source>
</evidence>
<evidence type="ECO:0000256" key="11">
    <source>
        <dbReference type="ARBA" id="ARBA00022801"/>
    </source>
</evidence>
<dbReference type="InterPro" id="IPR006146">
    <property type="entry name" value="5'-Nucleotdase_CS"/>
</dbReference>
<feature type="domain" description="Calcineurin-like phosphoesterase" evidence="17">
    <location>
        <begin position="35"/>
        <end position="281"/>
    </location>
</feature>